<dbReference type="AlphaFoldDB" id="A0A7R9C3R5"/>
<dbReference type="InterPro" id="IPR003439">
    <property type="entry name" value="ABC_transporter-like_ATP-bd"/>
</dbReference>
<dbReference type="GO" id="GO:0016887">
    <property type="term" value="F:ATP hydrolysis activity"/>
    <property type="evidence" value="ECO:0007669"/>
    <property type="project" value="InterPro"/>
</dbReference>
<dbReference type="SUPFAM" id="SSF52540">
    <property type="entry name" value="P-loop containing nucleoside triphosphate hydrolases"/>
    <property type="match status" value="1"/>
</dbReference>
<evidence type="ECO:0000313" key="2">
    <source>
        <dbReference type="EMBL" id="CAD7285770.1"/>
    </source>
</evidence>
<dbReference type="Pfam" id="PF00005">
    <property type="entry name" value="ABC_tran"/>
    <property type="match status" value="1"/>
</dbReference>
<name>A0A7R9C3R5_9CRUS</name>
<evidence type="ECO:0000313" key="3">
    <source>
        <dbReference type="Proteomes" id="UP000678499"/>
    </source>
</evidence>
<dbReference type="Gene3D" id="3.40.50.300">
    <property type="entry name" value="P-loop containing nucleotide triphosphate hydrolases"/>
    <property type="match status" value="1"/>
</dbReference>
<evidence type="ECO:0000259" key="1">
    <source>
        <dbReference type="Pfam" id="PF00005"/>
    </source>
</evidence>
<accession>A0A7R9C3R5</accession>
<organism evidence="2">
    <name type="scientific">Notodromas monacha</name>
    <dbReference type="NCBI Taxonomy" id="399045"/>
    <lineage>
        <taxon>Eukaryota</taxon>
        <taxon>Metazoa</taxon>
        <taxon>Ecdysozoa</taxon>
        <taxon>Arthropoda</taxon>
        <taxon>Crustacea</taxon>
        <taxon>Oligostraca</taxon>
        <taxon>Ostracoda</taxon>
        <taxon>Podocopa</taxon>
        <taxon>Podocopida</taxon>
        <taxon>Cypridocopina</taxon>
        <taxon>Cypridoidea</taxon>
        <taxon>Cyprididae</taxon>
        <taxon>Notodromas</taxon>
    </lineage>
</organism>
<sequence>MLGSDYLLELCDVSQTGEVEPGTWFQKMVGSVRTDVILRDVSFEIHSGEVMAILGSKGSGKRALLESISRRAQGARRGK</sequence>
<dbReference type="GO" id="GO:0005524">
    <property type="term" value="F:ATP binding"/>
    <property type="evidence" value="ECO:0007669"/>
    <property type="project" value="InterPro"/>
</dbReference>
<dbReference type="Proteomes" id="UP000678499">
    <property type="component" value="Unassembled WGS sequence"/>
</dbReference>
<dbReference type="EMBL" id="CAJPEX010022249">
    <property type="protein sequence ID" value="CAG0925922.1"/>
    <property type="molecule type" value="Genomic_DNA"/>
</dbReference>
<reference evidence="2" key="1">
    <citation type="submission" date="2020-11" db="EMBL/GenBank/DDBJ databases">
        <authorList>
            <person name="Tran Van P."/>
        </authorList>
    </citation>
    <scope>NUCLEOTIDE SEQUENCE</scope>
</reference>
<dbReference type="InterPro" id="IPR027417">
    <property type="entry name" value="P-loop_NTPase"/>
</dbReference>
<feature type="non-terminal residue" evidence="2">
    <location>
        <position position="1"/>
    </location>
</feature>
<feature type="domain" description="ABC transporter" evidence="1">
    <location>
        <begin position="38"/>
        <end position="73"/>
    </location>
</feature>
<dbReference type="EMBL" id="OA904286">
    <property type="protein sequence ID" value="CAD7285770.1"/>
    <property type="molecule type" value="Genomic_DNA"/>
</dbReference>
<keyword evidence="3" id="KW-1185">Reference proteome</keyword>
<dbReference type="OrthoDB" id="66620at2759"/>
<gene>
    <name evidence="2" type="ORF">NMOB1V02_LOCUS13372</name>
</gene>
<protein>
    <recommendedName>
        <fullName evidence="1">ABC transporter domain-containing protein</fullName>
    </recommendedName>
</protein>
<proteinExistence type="predicted"/>